<proteinExistence type="predicted"/>
<gene>
    <name evidence="1" type="ORF">F5148DRAFT_352901</name>
</gene>
<reference evidence="1" key="1">
    <citation type="submission" date="2021-03" db="EMBL/GenBank/DDBJ databases">
        <title>Evolutionary priming and transition to the ectomycorrhizal habit in an iconic lineage of mushroom-forming fungi: is preadaptation a requirement?</title>
        <authorList>
            <consortium name="DOE Joint Genome Institute"/>
            <person name="Looney B.P."/>
            <person name="Miyauchi S."/>
            <person name="Morin E."/>
            <person name="Drula E."/>
            <person name="Courty P.E."/>
            <person name="Chicoki N."/>
            <person name="Fauchery L."/>
            <person name="Kohler A."/>
            <person name="Kuo A."/>
            <person name="LaButti K."/>
            <person name="Pangilinan J."/>
            <person name="Lipzen A."/>
            <person name="Riley R."/>
            <person name="Andreopoulos W."/>
            <person name="He G."/>
            <person name="Johnson J."/>
            <person name="Barry K.W."/>
            <person name="Grigoriev I.V."/>
            <person name="Nagy L."/>
            <person name="Hibbett D."/>
            <person name="Henrissat B."/>
            <person name="Matheny P.B."/>
            <person name="Labbe J."/>
            <person name="Martin A.F."/>
        </authorList>
    </citation>
    <scope>NUCLEOTIDE SEQUENCE</scope>
    <source>
        <strain evidence="1">BPL698</strain>
    </source>
</reference>
<evidence type="ECO:0000313" key="1">
    <source>
        <dbReference type="EMBL" id="KAI9457132.1"/>
    </source>
</evidence>
<organism evidence="1 2">
    <name type="scientific">Russula earlei</name>
    <dbReference type="NCBI Taxonomy" id="71964"/>
    <lineage>
        <taxon>Eukaryota</taxon>
        <taxon>Fungi</taxon>
        <taxon>Dikarya</taxon>
        <taxon>Basidiomycota</taxon>
        <taxon>Agaricomycotina</taxon>
        <taxon>Agaricomycetes</taxon>
        <taxon>Russulales</taxon>
        <taxon>Russulaceae</taxon>
        <taxon>Russula</taxon>
    </lineage>
</organism>
<keyword evidence="2" id="KW-1185">Reference proteome</keyword>
<dbReference type="EMBL" id="JAGFNK010000225">
    <property type="protein sequence ID" value="KAI9457132.1"/>
    <property type="molecule type" value="Genomic_DNA"/>
</dbReference>
<evidence type="ECO:0000313" key="2">
    <source>
        <dbReference type="Proteomes" id="UP001207468"/>
    </source>
</evidence>
<accession>A0ACC0U0X0</accession>
<comment type="caution">
    <text evidence="1">The sequence shown here is derived from an EMBL/GenBank/DDBJ whole genome shotgun (WGS) entry which is preliminary data.</text>
</comment>
<sequence length="687" mass="76304">MDVAASSNPSNVFNAVRRILSTEVLSLPMPHALLAMRGLRKDDSTDPPHRSPHSVPTWILSSRLQPSERAAFAVTSRLLAAFVTESLLRSYYFPLSSEEACGVCIILSAHVIGEPPIIARSLRPVDIFAVIPLHQEPLFSGAPTKHGRLVSLLDPLDMIPSVFDLSTQDDLLVEYPALQESILSCLISPPWQLGSSVALALNRDPLHWWRKFAANVIMGSDIATSLAEELSSSYIWQRAVYENPPICPTISSPAIQWEQSIVEGHPAHPMHRARHAIPPLPRQDPQGSDWKRPQIRFAVVSRSRLDIVGHFEQEIRPVIELARLASGMPLPERDGCIIVPVHDVQIANVRAKFPGVETLDEKFSVPSLAQASTRTIVVPEVPDIALKLSIGIRISSALRTISHFTANFGPRFSRDVVPKLAMDPSILFIEPEIASAICARDAEGVDLDPDIVKHFTTIIRKRYAPDESEAVIICAALLETGHLGLPEGVPIVQHIFGLDTTEKRLAFFHEYSRLLVAAVVPPLLHNGVAFEAHPQNMLLRASRSTLTPTGFVIRDLGGLRVHPETLTASIGTEFAFLPHHCVVTATREEPAKKLYHTMIHNHLQRLARVLRLHGDGSAWSAVRAHLTREIPRGSWLWSAWMDESVRNVPGKCLVRMKLEGVYRESVYEPFPNLIHYRPEETDRKPAV</sequence>
<protein>
    <submittedName>
        <fullName evidence="1">IucC family-domain-containing protein</fullName>
    </submittedName>
</protein>
<dbReference type="Proteomes" id="UP001207468">
    <property type="component" value="Unassembled WGS sequence"/>
</dbReference>
<name>A0ACC0U0X0_9AGAM</name>